<dbReference type="SUPFAM" id="SSF52540">
    <property type="entry name" value="P-loop containing nucleoside triphosphate hydrolases"/>
    <property type="match status" value="1"/>
</dbReference>
<evidence type="ECO:0000256" key="6">
    <source>
        <dbReference type="RuleBase" id="RU365059"/>
    </source>
</evidence>
<sequence>MKCIQLVCGPAGSGKSTYVSALQEHCSNNGRTIHVCNLDPGADHFNYDVAFDIRDLISVEDVMEELEYGPNGANIYCHEYLLQNMDWLQEQLCQYDEDEYLIFDCAGQIELYTHLDVMRRFCEDLKMWGYNVVGVFVIDATFVTDPAKFISGSLLSLSCMLKLELPHINVLSKCDLIPKTELDAILDTKSARDIPLTLNSDNTMLQELTRDIMEVIDDFSQVSFLPLNVRDEESIETVLAHADHALQWGEGEDVKVNDELLGGGGRIRSNENVS</sequence>
<dbReference type="PANTHER" id="PTHR21231">
    <property type="entry name" value="XPA-BINDING PROTEIN 1-RELATED"/>
    <property type="match status" value="1"/>
</dbReference>
<dbReference type="GO" id="GO:0003924">
    <property type="term" value="F:GTPase activity"/>
    <property type="evidence" value="ECO:0007669"/>
    <property type="project" value="TreeGrafter"/>
</dbReference>
<keyword evidence="5 6" id="KW-0342">GTP-binding</keyword>
<keyword evidence="4 6" id="KW-0378">Hydrolase</keyword>
<dbReference type="PANTHER" id="PTHR21231:SF7">
    <property type="entry name" value="GPN-LOOP GTPASE 3"/>
    <property type="match status" value="1"/>
</dbReference>
<dbReference type="InterPro" id="IPR027417">
    <property type="entry name" value="P-loop_NTPase"/>
</dbReference>
<dbReference type="GO" id="GO:0005525">
    <property type="term" value="F:GTP binding"/>
    <property type="evidence" value="ECO:0007669"/>
    <property type="project" value="UniProtKB-KW"/>
</dbReference>
<evidence type="ECO:0000256" key="5">
    <source>
        <dbReference type="ARBA" id="ARBA00023134"/>
    </source>
</evidence>
<comment type="function">
    <text evidence="6">Small GTPase required for proper nuclear import of RNA polymerase II and III (RNAPII and RNAPIII). May act at an RNAP assembly step prior to nuclear import.</text>
</comment>
<evidence type="ECO:0000256" key="4">
    <source>
        <dbReference type="ARBA" id="ARBA00022801"/>
    </source>
</evidence>
<evidence type="ECO:0000256" key="2">
    <source>
        <dbReference type="ARBA" id="ARBA00014587"/>
    </source>
</evidence>
<dbReference type="Gene3D" id="3.40.50.300">
    <property type="entry name" value="P-loop containing nucleotide triphosphate hydrolases"/>
    <property type="match status" value="1"/>
</dbReference>
<gene>
    <name evidence="7" type="ORF">TL16_g02512</name>
</gene>
<accession>A0A9W6ZT90</accession>
<reference evidence="8" key="1">
    <citation type="journal article" date="2023" name="Commun. Biol.">
        <title>Genome analysis of Parmales, the sister group of diatoms, reveals the evolutionary specialization of diatoms from phago-mixotrophs to photoautotrophs.</title>
        <authorList>
            <person name="Ban H."/>
            <person name="Sato S."/>
            <person name="Yoshikawa S."/>
            <person name="Yamada K."/>
            <person name="Nakamura Y."/>
            <person name="Ichinomiya M."/>
            <person name="Sato N."/>
            <person name="Blanc-Mathieu R."/>
            <person name="Endo H."/>
            <person name="Kuwata A."/>
            <person name="Ogata H."/>
        </authorList>
    </citation>
    <scope>NUCLEOTIDE SEQUENCE [LARGE SCALE GENOMIC DNA]</scope>
</reference>
<dbReference type="Pfam" id="PF03029">
    <property type="entry name" value="ATP_bind_1"/>
    <property type="match status" value="1"/>
</dbReference>
<evidence type="ECO:0000256" key="3">
    <source>
        <dbReference type="ARBA" id="ARBA00022741"/>
    </source>
</evidence>
<evidence type="ECO:0000256" key="1">
    <source>
        <dbReference type="ARBA" id="ARBA00005290"/>
    </source>
</evidence>
<dbReference type="AlphaFoldDB" id="A0A9W6ZT90"/>
<dbReference type="FunFam" id="3.40.50.300:FF:000338">
    <property type="entry name" value="GPN-loop GTPase 2"/>
    <property type="match status" value="1"/>
</dbReference>
<dbReference type="CDD" id="cd17872">
    <property type="entry name" value="GPN3"/>
    <property type="match status" value="1"/>
</dbReference>
<name>A0A9W6ZT90_9STRA</name>
<comment type="similarity">
    <text evidence="1 6">Belongs to the GPN-loop GTPase family.</text>
</comment>
<protein>
    <recommendedName>
        <fullName evidence="2 6">GPN-loop GTPase 3</fullName>
    </recommendedName>
</protein>
<organism evidence="7 8">
    <name type="scientific">Triparma laevis f. inornata</name>
    <dbReference type="NCBI Taxonomy" id="1714386"/>
    <lineage>
        <taxon>Eukaryota</taxon>
        <taxon>Sar</taxon>
        <taxon>Stramenopiles</taxon>
        <taxon>Ochrophyta</taxon>
        <taxon>Bolidophyceae</taxon>
        <taxon>Parmales</taxon>
        <taxon>Triparmaceae</taxon>
        <taxon>Triparma</taxon>
    </lineage>
</organism>
<keyword evidence="3 6" id="KW-0547">Nucleotide-binding</keyword>
<dbReference type="InterPro" id="IPR004130">
    <property type="entry name" value="Gpn"/>
</dbReference>
<evidence type="ECO:0000313" key="8">
    <source>
        <dbReference type="Proteomes" id="UP001162640"/>
    </source>
</evidence>
<proteinExistence type="inferred from homology"/>
<dbReference type="EMBL" id="BLQM01000061">
    <property type="protein sequence ID" value="GMH57976.1"/>
    <property type="molecule type" value="Genomic_DNA"/>
</dbReference>
<comment type="caution">
    <text evidence="7">The sequence shown here is derived from an EMBL/GenBank/DDBJ whole genome shotgun (WGS) entry which is preliminary data.</text>
</comment>
<dbReference type="Proteomes" id="UP001162640">
    <property type="component" value="Unassembled WGS sequence"/>
</dbReference>
<comment type="subunit">
    <text evidence="6">Binds to RNA polymerase II (RNAPII).</text>
</comment>
<evidence type="ECO:0000313" key="7">
    <source>
        <dbReference type="EMBL" id="GMH57976.1"/>
    </source>
</evidence>
<dbReference type="InterPro" id="IPR030228">
    <property type="entry name" value="Gpn3"/>
</dbReference>